<dbReference type="InterPro" id="IPR008334">
    <property type="entry name" value="5'-Nucleotdase_C"/>
</dbReference>
<evidence type="ECO:0000259" key="3">
    <source>
        <dbReference type="Pfam" id="PF02872"/>
    </source>
</evidence>
<dbReference type="PANTHER" id="PTHR11575">
    <property type="entry name" value="5'-NUCLEOTIDASE-RELATED"/>
    <property type="match status" value="1"/>
</dbReference>
<keyword evidence="2" id="KW-0812">Transmembrane</keyword>
<dbReference type="AlphaFoldDB" id="A0A1V9Z8Z1"/>
<dbReference type="InterPro" id="IPR036907">
    <property type="entry name" value="5'-Nucleotdase_C_sf"/>
</dbReference>
<dbReference type="PANTHER" id="PTHR11575:SF48">
    <property type="entry name" value="5'-NUCLEOTIDASE"/>
    <property type="match status" value="1"/>
</dbReference>
<feature type="transmembrane region" description="Helical" evidence="2">
    <location>
        <begin position="495"/>
        <end position="518"/>
    </location>
</feature>
<evidence type="ECO:0000313" key="4">
    <source>
        <dbReference type="EMBL" id="OQR94402.1"/>
    </source>
</evidence>
<feature type="transmembrane region" description="Helical" evidence="2">
    <location>
        <begin position="444"/>
        <end position="465"/>
    </location>
</feature>
<gene>
    <name evidence="4" type="ORF">THRCLA_08175</name>
</gene>
<feature type="domain" description="5'-Nucleotidase C-terminal" evidence="3">
    <location>
        <begin position="273"/>
        <end position="414"/>
    </location>
</feature>
<keyword evidence="5" id="KW-1185">Reference proteome</keyword>
<organism evidence="4 5">
    <name type="scientific">Thraustotheca clavata</name>
    <dbReference type="NCBI Taxonomy" id="74557"/>
    <lineage>
        <taxon>Eukaryota</taxon>
        <taxon>Sar</taxon>
        <taxon>Stramenopiles</taxon>
        <taxon>Oomycota</taxon>
        <taxon>Saprolegniomycetes</taxon>
        <taxon>Saprolegniales</taxon>
        <taxon>Achlyaceae</taxon>
        <taxon>Thraustotheca</taxon>
    </lineage>
</organism>
<proteinExistence type="inferred from homology"/>
<dbReference type="Gene3D" id="3.60.21.10">
    <property type="match status" value="1"/>
</dbReference>
<dbReference type="EMBL" id="JNBS01002187">
    <property type="protein sequence ID" value="OQR94402.1"/>
    <property type="molecule type" value="Genomic_DNA"/>
</dbReference>
<sequence length="986" mass="108196">ERAKIPLTHSVLSTMNGDFLSASQAGEFYKGAHMIDILNHLKIDLAVFGNHEFDFGSDVLAERVAESKFKWLGSNVKEKSTGKLFANAINTMIVPIGPEGNLKLGIFGFCTPETPQLSFPGGKVVFEDIIETSQRCVDELLEQGADVIMAITHVSIAHDKLVARRIPRIDIMIGGHDHDPYTLYQGKTFIHKSGQNAYWLGRLDFHITKEGSKVNIVPEWKMIANRNAAADPEIKALVDKYMARFTSDDALALAARQLAVLELPLDTRTSLMRGEEGNFGNLVADAIRSELGAQFGLVNGGFVRGDNVHPAKTVLTAGMVMKEMPFPRPAVLLKIKASDLKEAIEQHLRAYPALSGSFPHVSGLKIIYDRSNPEQPKITQFYNEFNKDIDLNSYVTVATTKFIAGGGDGCTAWKKAAFLSTHDQIAQEVIRFQMPTGLNMNDDLFTPVLLSAVAIALPLLTWSIIPFQDDSFTDPPTYGMSILSAKAYIALQDKVGVSLTVLAAIESFVLSMAISMSFKHIVLYRLRNRGITLAAVDISNKDPLQASLQFLHAPSSIAAALALLLFSSMLVTILDNIVYQWVQFNQVAISPFSSTIGIIDSSQLADNFFPLVDGNTNGDLYAAQTPLTAWAFSAGISAVASMNNACTPEKGCGLTKGNSTFPLLQCDATNATSPISCQLDDIPIYAGYTMDCFEMTPEYINGTYAVQSDINFIYNKDAYAVFDSNKSYKSLIDPPCVWWNMTLKYSADSIATSCKFVPAWTVRTENTTSGMIKEKVVYKYNDTLTPEKIEAIISADSNAFVIQKGIPFVFHQFAYAANFLSWFYNTTCRMGDTNGNGPTGGEALFCDEASGLPVLTSVKRALSIRNTSGLVGTGFLQQEMQYVVEMLYRPILSRQTSRKQVTKDCSNCVLKSARVVRRAPAMILVCLVNFLSLSLCLSSFYLSIVKKFPKGSLYAADVVKLVATQQEAMALTELDPYVDPCTLKED</sequence>
<evidence type="ECO:0000256" key="1">
    <source>
        <dbReference type="ARBA" id="ARBA00006654"/>
    </source>
</evidence>
<dbReference type="Proteomes" id="UP000243217">
    <property type="component" value="Unassembled WGS sequence"/>
</dbReference>
<dbReference type="GO" id="GO:0016787">
    <property type="term" value="F:hydrolase activity"/>
    <property type="evidence" value="ECO:0007669"/>
    <property type="project" value="InterPro"/>
</dbReference>
<evidence type="ECO:0000313" key="5">
    <source>
        <dbReference type="Proteomes" id="UP000243217"/>
    </source>
</evidence>
<comment type="caution">
    <text evidence="4">The sequence shown here is derived from an EMBL/GenBank/DDBJ whole genome shotgun (WGS) entry which is preliminary data.</text>
</comment>
<keyword evidence="2" id="KW-1133">Transmembrane helix</keyword>
<feature type="transmembrane region" description="Helical" evidence="2">
    <location>
        <begin position="557"/>
        <end position="582"/>
    </location>
</feature>
<protein>
    <submittedName>
        <fullName evidence="4">Calcineurin-like phosphoesterase</fullName>
    </submittedName>
</protein>
<comment type="similarity">
    <text evidence="1">Belongs to the 5'-nucleotidase family.</text>
</comment>
<keyword evidence="2" id="KW-0472">Membrane</keyword>
<dbReference type="Gene3D" id="3.90.780.10">
    <property type="entry name" value="5'-Nucleotidase, C-terminal domain"/>
    <property type="match status" value="1"/>
</dbReference>
<dbReference type="STRING" id="74557.A0A1V9Z8Z1"/>
<dbReference type="PRINTS" id="PR01607">
    <property type="entry name" value="APYRASEFAMLY"/>
</dbReference>
<dbReference type="SUPFAM" id="SSF55816">
    <property type="entry name" value="5'-nucleotidase (syn. UDP-sugar hydrolase), C-terminal domain"/>
    <property type="match status" value="1"/>
</dbReference>
<feature type="transmembrane region" description="Helical" evidence="2">
    <location>
        <begin position="921"/>
        <end position="944"/>
    </location>
</feature>
<reference evidence="4 5" key="1">
    <citation type="journal article" date="2014" name="Genome Biol. Evol.">
        <title>The secreted proteins of Achlya hypogyna and Thraustotheca clavata identify the ancestral oomycete secretome and reveal gene acquisitions by horizontal gene transfer.</title>
        <authorList>
            <person name="Misner I."/>
            <person name="Blouin N."/>
            <person name="Leonard G."/>
            <person name="Richards T.A."/>
            <person name="Lane C.E."/>
        </authorList>
    </citation>
    <scope>NUCLEOTIDE SEQUENCE [LARGE SCALE GENOMIC DNA]</scope>
    <source>
        <strain evidence="4 5">ATCC 34112</strain>
    </source>
</reference>
<dbReference type="SUPFAM" id="SSF56300">
    <property type="entry name" value="Metallo-dependent phosphatases"/>
    <property type="match status" value="1"/>
</dbReference>
<dbReference type="Pfam" id="PF02872">
    <property type="entry name" value="5_nucleotid_C"/>
    <property type="match status" value="1"/>
</dbReference>
<name>A0A1V9Z8Z1_9STRA</name>
<accession>A0A1V9Z8Z1</accession>
<feature type="non-terminal residue" evidence="4">
    <location>
        <position position="1"/>
    </location>
</feature>
<dbReference type="InterPro" id="IPR029052">
    <property type="entry name" value="Metallo-depent_PP-like"/>
</dbReference>
<dbReference type="InterPro" id="IPR006179">
    <property type="entry name" value="5_nucleotidase/apyrase"/>
</dbReference>
<evidence type="ECO:0000256" key="2">
    <source>
        <dbReference type="SAM" id="Phobius"/>
    </source>
</evidence>
<dbReference type="OrthoDB" id="10252235at2759"/>
<dbReference type="GO" id="GO:0009166">
    <property type="term" value="P:nucleotide catabolic process"/>
    <property type="evidence" value="ECO:0007669"/>
    <property type="project" value="InterPro"/>
</dbReference>